<dbReference type="PANTHER" id="PTHR43652:SF2">
    <property type="entry name" value="BASIC AMINO ACID ANTIPORTER YFCC-RELATED"/>
    <property type="match status" value="1"/>
</dbReference>
<feature type="transmembrane region" description="Helical" evidence="7">
    <location>
        <begin position="242"/>
        <end position="259"/>
    </location>
</feature>
<feature type="transmembrane region" description="Helical" evidence="7">
    <location>
        <begin position="104"/>
        <end position="122"/>
    </location>
</feature>
<dbReference type="PANTHER" id="PTHR43652">
    <property type="entry name" value="BASIC AMINO ACID ANTIPORTER YFCC-RELATED"/>
    <property type="match status" value="1"/>
</dbReference>
<feature type="transmembrane region" description="Helical" evidence="7">
    <location>
        <begin position="128"/>
        <end position="145"/>
    </location>
</feature>
<dbReference type="GO" id="GO:0055085">
    <property type="term" value="P:transmembrane transport"/>
    <property type="evidence" value="ECO:0007669"/>
    <property type="project" value="InterPro"/>
</dbReference>
<protein>
    <submittedName>
        <fullName evidence="9">Di- and tricarboxylate transporter</fullName>
    </submittedName>
</protein>
<feature type="transmembrane region" description="Helical" evidence="7">
    <location>
        <begin position="64"/>
        <end position="83"/>
    </location>
</feature>
<keyword evidence="2" id="KW-0813">Transport</keyword>
<evidence type="ECO:0000256" key="1">
    <source>
        <dbReference type="ARBA" id="ARBA00004141"/>
    </source>
</evidence>
<dbReference type="InterPro" id="IPR004680">
    <property type="entry name" value="Cit_transptr-like_dom"/>
</dbReference>
<dbReference type="GO" id="GO:0005886">
    <property type="term" value="C:plasma membrane"/>
    <property type="evidence" value="ECO:0007669"/>
    <property type="project" value="TreeGrafter"/>
</dbReference>
<comment type="subcellular location">
    <subcellularLocation>
        <location evidence="1">Membrane</location>
        <topology evidence="1">Multi-pass membrane protein</topology>
    </subcellularLocation>
</comment>
<dbReference type="Pfam" id="PF03600">
    <property type="entry name" value="CitMHS"/>
    <property type="match status" value="1"/>
</dbReference>
<feature type="transmembrane region" description="Helical" evidence="7">
    <location>
        <begin position="12"/>
        <end position="33"/>
    </location>
</feature>
<name>A0A286GMK6_9PROT</name>
<evidence type="ECO:0000256" key="4">
    <source>
        <dbReference type="ARBA" id="ARBA00022737"/>
    </source>
</evidence>
<keyword evidence="3 7" id="KW-0812">Transmembrane</keyword>
<feature type="transmembrane region" description="Helical" evidence="7">
    <location>
        <begin position="295"/>
        <end position="319"/>
    </location>
</feature>
<evidence type="ECO:0000256" key="2">
    <source>
        <dbReference type="ARBA" id="ARBA00022448"/>
    </source>
</evidence>
<proteinExistence type="predicted"/>
<gene>
    <name evidence="9" type="ORF">SAMN05421508_105314</name>
</gene>
<dbReference type="Proteomes" id="UP000219621">
    <property type="component" value="Unassembled WGS sequence"/>
</dbReference>
<keyword evidence="6 7" id="KW-0472">Membrane</keyword>
<feature type="transmembrane region" description="Helical" evidence="7">
    <location>
        <begin position="265"/>
        <end position="283"/>
    </location>
</feature>
<evidence type="ECO:0000256" key="3">
    <source>
        <dbReference type="ARBA" id="ARBA00022692"/>
    </source>
</evidence>
<evidence type="ECO:0000256" key="5">
    <source>
        <dbReference type="ARBA" id="ARBA00022989"/>
    </source>
</evidence>
<organism evidence="9 10">
    <name type="scientific">Caenispirillum bisanense</name>
    <dbReference type="NCBI Taxonomy" id="414052"/>
    <lineage>
        <taxon>Bacteria</taxon>
        <taxon>Pseudomonadati</taxon>
        <taxon>Pseudomonadota</taxon>
        <taxon>Alphaproteobacteria</taxon>
        <taxon>Rhodospirillales</taxon>
        <taxon>Novispirillaceae</taxon>
        <taxon>Caenispirillum</taxon>
    </lineage>
</organism>
<feature type="transmembrane region" description="Helical" evidence="7">
    <location>
        <begin position="199"/>
        <end position="221"/>
    </location>
</feature>
<feature type="transmembrane region" description="Helical" evidence="7">
    <location>
        <begin position="417"/>
        <end position="437"/>
    </location>
</feature>
<evidence type="ECO:0000313" key="10">
    <source>
        <dbReference type="Proteomes" id="UP000219621"/>
    </source>
</evidence>
<evidence type="ECO:0000259" key="8">
    <source>
        <dbReference type="Pfam" id="PF03600"/>
    </source>
</evidence>
<dbReference type="EMBL" id="OCNJ01000005">
    <property type="protein sequence ID" value="SOD96416.1"/>
    <property type="molecule type" value="Genomic_DNA"/>
</dbReference>
<keyword evidence="5 7" id="KW-1133">Transmembrane helix</keyword>
<dbReference type="AlphaFoldDB" id="A0A286GMK6"/>
<keyword evidence="4" id="KW-0677">Repeat</keyword>
<evidence type="ECO:0000256" key="6">
    <source>
        <dbReference type="ARBA" id="ARBA00023136"/>
    </source>
</evidence>
<dbReference type="InterPro" id="IPR051679">
    <property type="entry name" value="DASS-Related_Transporters"/>
</dbReference>
<feature type="transmembrane region" description="Helical" evidence="7">
    <location>
        <begin position="157"/>
        <end position="179"/>
    </location>
</feature>
<evidence type="ECO:0000256" key="7">
    <source>
        <dbReference type="SAM" id="Phobius"/>
    </source>
</evidence>
<feature type="transmembrane region" description="Helical" evidence="7">
    <location>
        <begin position="339"/>
        <end position="363"/>
    </location>
</feature>
<keyword evidence="10" id="KW-1185">Reference proteome</keyword>
<reference evidence="9 10" key="1">
    <citation type="submission" date="2017-09" db="EMBL/GenBank/DDBJ databases">
        <authorList>
            <person name="Ehlers B."/>
            <person name="Leendertz F.H."/>
        </authorList>
    </citation>
    <scope>NUCLEOTIDE SEQUENCE [LARGE SCALE GENOMIC DNA]</scope>
    <source>
        <strain evidence="9 10">USBA 140</strain>
    </source>
</reference>
<accession>A0A286GMK6</accession>
<sequence length="446" mass="44646">MLVVLPAGLETAAPAAAGLRLAGTVLAVAALWAGGLLGPWASASGWVLTALAVAAAPLGVVRAVATSGAVWLVAGGMIVGVAVKHSGLGERLARGLVARIGGSYGALLAGIVAVALVMAFVMPSSMGRTVLLTPVVLSLAAALGFRHGSRGYEGLVLATGTACIIPAMAVLPATVPNVVMLGAVEAQHPGTLRYFDFMAAHLPTTGLLRAALVVAIAWLLYRQRPQAAPPQDPRPLTGPQTRLLLILAAALALWATDFLHHVSPAWIAVGAAVLCVLPPRPVLPAPRLAGAVNVKALVLVAALVGLGAAVAQSGLATGLGGRLVERLPLDPAAGGAWDAVLVAALSMAVSVAVTTPGAAAVVTPLAPRLAEASGLPLEAVLMAEVMGYATALLPYQVPPLLVAMAMGGVPLRRGAKLTLAVAAASVVLSWPATIVYWRMIGLLGGG</sequence>
<feature type="domain" description="Citrate transporter-like" evidence="8">
    <location>
        <begin position="48"/>
        <end position="383"/>
    </location>
</feature>
<evidence type="ECO:0000313" key="9">
    <source>
        <dbReference type="EMBL" id="SOD96416.1"/>
    </source>
</evidence>